<name>A0A9W4SMJ6_9GLOM</name>
<dbReference type="Proteomes" id="UP001153678">
    <property type="component" value="Unassembled WGS sequence"/>
</dbReference>
<keyword evidence="2" id="KW-1185">Reference proteome</keyword>
<organism evidence="1 2">
    <name type="scientific">Funneliformis geosporum</name>
    <dbReference type="NCBI Taxonomy" id="1117311"/>
    <lineage>
        <taxon>Eukaryota</taxon>
        <taxon>Fungi</taxon>
        <taxon>Fungi incertae sedis</taxon>
        <taxon>Mucoromycota</taxon>
        <taxon>Glomeromycotina</taxon>
        <taxon>Glomeromycetes</taxon>
        <taxon>Glomerales</taxon>
        <taxon>Glomeraceae</taxon>
        <taxon>Funneliformis</taxon>
    </lineage>
</organism>
<sequence>MNILSRPNARIDNQTLYDNFLNANIHTHESLANETEYVYSSSKGYKKLVNDIYNHNDFNKLD</sequence>
<accession>A0A9W4SMJ6</accession>
<comment type="caution">
    <text evidence="1">The sequence shown here is derived from an EMBL/GenBank/DDBJ whole genome shotgun (WGS) entry which is preliminary data.</text>
</comment>
<evidence type="ECO:0000313" key="2">
    <source>
        <dbReference type="Proteomes" id="UP001153678"/>
    </source>
</evidence>
<dbReference type="EMBL" id="CAMKVN010001277">
    <property type="protein sequence ID" value="CAI2174901.1"/>
    <property type="molecule type" value="Genomic_DNA"/>
</dbReference>
<proteinExistence type="predicted"/>
<dbReference type="AlphaFoldDB" id="A0A9W4SMJ6"/>
<gene>
    <name evidence="1" type="ORF">FWILDA_LOCUS6824</name>
</gene>
<evidence type="ECO:0000313" key="1">
    <source>
        <dbReference type="EMBL" id="CAI2174901.1"/>
    </source>
</evidence>
<protein>
    <submittedName>
        <fullName evidence="1">12742_t:CDS:1</fullName>
    </submittedName>
</protein>
<reference evidence="1" key="1">
    <citation type="submission" date="2022-08" db="EMBL/GenBank/DDBJ databases">
        <authorList>
            <person name="Kallberg Y."/>
            <person name="Tangrot J."/>
            <person name="Rosling A."/>
        </authorList>
    </citation>
    <scope>NUCLEOTIDE SEQUENCE</scope>
    <source>
        <strain evidence="1">Wild A</strain>
    </source>
</reference>